<feature type="transmembrane region" description="Helical" evidence="1">
    <location>
        <begin position="24"/>
        <end position="45"/>
    </location>
</feature>
<reference evidence="2 3" key="1">
    <citation type="submission" date="2016-10" db="EMBL/GenBank/DDBJ databases">
        <authorList>
            <person name="de Groot N.N."/>
        </authorList>
    </citation>
    <scope>NUCLEOTIDE SEQUENCE [LARGE SCALE GENOMIC DNA]</scope>
    <source>
        <strain evidence="2 3">DSM 21039</strain>
    </source>
</reference>
<keyword evidence="1" id="KW-0472">Membrane</keyword>
<dbReference type="RefSeq" id="WP_143081129.1">
    <property type="nucleotide sequence ID" value="NZ_FOBB01000008.1"/>
</dbReference>
<accession>A0A1H8DRY7</accession>
<dbReference type="OrthoDB" id="981491at2"/>
<dbReference type="Proteomes" id="UP000198984">
    <property type="component" value="Unassembled WGS sequence"/>
</dbReference>
<dbReference type="AlphaFoldDB" id="A0A1H8DRY7"/>
<keyword evidence="3" id="KW-1185">Reference proteome</keyword>
<dbReference type="STRING" id="573321.SAMN04488505_10868"/>
<keyword evidence="1" id="KW-0812">Transmembrane</keyword>
<gene>
    <name evidence="2" type="ORF">SAMN04488505_10868</name>
</gene>
<feature type="transmembrane region" description="Helical" evidence="1">
    <location>
        <begin position="115"/>
        <end position="136"/>
    </location>
</feature>
<keyword evidence="1" id="KW-1133">Transmembrane helix</keyword>
<organism evidence="2 3">
    <name type="scientific">Chitinophaga rupis</name>
    <dbReference type="NCBI Taxonomy" id="573321"/>
    <lineage>
        <taxon>Bacteria</taxon>
        <taxon>Pseudomonadati</taxon>
        <taxon>Bacteroidota</taxon>
        <taxon>Chitinophagia</taxon>
        <taxon>Chitinophagales</taxon>
        <taxon>Chitinophagaceae</taxon>
        <taxon>Chitinophaga</taxon>
    </lineage>
</organism>
<evidence type="ECO:0000256" key="1">
    <source>
        <dbReference type="SAM" id="Phobius"/>
    </source>
</evidence>
<feature type="transmembrane region" description="Helical" evidence="1">
    <location>
        <begin position="156"/>
        <end position="177"/>
    </location>
</feature>
<evidence type="ECO:0000313" key="2">
    <source>
        <dbReference type="EMBL" id="SEN09318.1"/>
    </source>
</evidence>
<dbReference type="EMBL" id="FOBB01000008">
    <property type="protein sequence ID" value="SEN09318.1"/>
    <property type="molecule type" value="Genomic_DNA"/>
</dbReference>
<proteinExistence type="predicted"/>
<sequence length="229" mass="25278">MSDVPPKSPSTDGVPPDTSWQLKLLPWMILLPTVLIGVFIVQATLRMKKFEAFVYQQERSIFEKSLPSPADTGSAITNDLHYQQLYVLARMEEYTINKRYNQAGIITMSTIYTKYLGFFTGMILAIVGSVFIIGKLREDQTQTEGSLKDVLTFKVVSSSPGVIFAVLGTVLMSVSIISKGEVDVNDVPLYLSGANFMNVQDSTTRKIDSSKISKLPVTITKEQAASSHP</sequence>
<name>A0A1H8DRY7_9BACT</name>
<evidence type="ECO:0000313" key="3">
    <source>
        <dbReference type="Proteomes" id="UP000198984"/>
    </source>
</evidence>
<protein>
    <submittedName>
        <fullName evidence="2">Uncharacterized protein</fullName>
    </submittedName>
</protein>